<keyword evidence="4 5" id="KW-0269">Exonuclease</keyword>
<reference evidence="8 9" key="1">
    <citation type="submission" date="2018-08" db="EMBL/GenBank/DDBJ databases">
        <title>Chitinophagaceae sp. K23C18032701, a novel bacterium isolated from forest soil.</title>
        <authorList>
            <person name="Wang C."/>
        </authorList>
    </citation>
    <scope>NUCLEOTIDE SEQUENCE [LARGE SCALE GENOMIC DNA]</scope>
    <source>
        <strain evidence="8 9">K23C18032701</strain>
    </source>
</reference>
<comment type="subcellular location">
    <subcellularLocation>
        <location evidence="5">Cytoplasm</location>
    </subcellularLocation>
</comment>
<dbReference type="EMBL" id="QTJU01000002">
    <property type="protein sequence ID" value="RFM28471.1"/>
    <property type="molecule type" value="Genomic_DNA"/>
</dbReference>
<name>A0A3E1NKQ1_9BACT</name>
<dbReference type="GO" id="GO:0009318">
    <property type="term" value="C:exodeoxyribonuclease VII complex"/>
    <property type="evidence" value="ECO:0007669"/>
    <property type="project" value="UniProtKB-UniRule"/>
</dbReference>
<keyword evidence="2 5" id="KW-0540">Nuclease</keyword>
<dbReference type="PANTHER" id="PTHR30008:SF0">
    <property type="entry name" value="EXODEOXYRIBONUCLEASE 7 LARGE SUBUNIT"/>
    <property type="match status" value="1"/>
</dbReference>
<organism evidence="8 9">
    <name type="scientific">Deminuibacter soli</name>
    <dbReference type="NCBI Taxonomy" id="2291815"/>
    <lineage>
        <taxon>Bacteria</taxon>
        <taxon>Pseudomonadati</taxon>
        <taxon>Bacteroidota</taxon>
        <taxon>Chitinophagia</taxon>
        <taxon>Chitinophagales</taxon>
        <taxon>Chitinophagaceae</taxon>
        <taxon>Deminuibacter</taxon>
    </lineage>
</organism>
<evidence type="ECO:0000256" key="3">
    <source>
        <dbReference type="ARBA" id="ARBA00022801"/>
    </source>
</evidence>
<keyword evidence="9" id="KW-1185">Reference proteome</keyword>
<keyword evidence="3 5" id="KW-0378">Hydrolase</keyword>
<comment type="similarity">
    <text evidence="5">Belongs to the XseA family.</text>
</comment>
<dbReference type="EC" id="3.1.11.6" evidence="5"/>
<proteinExistence type="inferred from homology"/>
<dbReference type="Proteomes" id="UP000261284">
    <property type="component" value="Unassembled WGS sequence"/>
</dbReference>
<evidence type="ECO:0000259" key="7">
    <source>
        <dbReference type="Pfam" id="PF13742"/>
    </source>
</evidence>
<feature type="domain" description="Exonuclease VII large subunit C-terminal" evidence="6">
    <location>
        <begin position="145"/>
        <end position="502"/>
    </location>
</feature>
<evidence type="ECO:0000256" key="4">
    <source>
        <dbReference type="ARBA" id="ARBA00022839"/>
    </source>
</evidence>
<evidence type="ECO:0000256" key="2">
    <source>
        <dbReference type="ARBA" id="ARBA00022722"/>
    </source>
</evidence>
<dbReference type="CDD" id="cd04489">
    <property type="entry name" value="ExoVII_LU_OBF"/>
    <property type="match status" value="1"/>
</dbReference>
<dbReference type="GO" id="GO:0006308">
    <property type="term" value="P:DNA catabolic process"/>
    <property type="evidence" value="ECO:0007669"/>
    <property type="project" value="UniProtKB-UniRule"/>
</dbReference>
<evidence type="ECO:0000313" key="8">
    <source>
        <dbReference type="EMBL" id="RFM28471.1"/>
    </source>
</evidence>
<dbReference type="AlphaFoldDB" id="A0A3E1NKQ1"/>
<comment type="caution">
    <text evidence="8">The sequence shown here is derived from an EMBL/GenBank/DDBJ whole genome shotgun (WGS) entry which is preliminary data.</text>
</comment>
<evidence type="ECO:0000256" key="1">
    <source>
        <dbReference type="ARBA" id="ARBA00022490"/>
    </source>
</evidence>
<dbReference type="Pfam" id="PF13742">
    <property type="entry name" value="tRNA_anti_2"/>
    <property type="match status" value="1"/>
</dbReference>
<dbReference type="InterPro" id="IPR025824">
    <property type="entry name" value="OB-fold_nuc-bd_dom"/>
</dbReference>
<dbReference type="NCBIfam" id="TIGR00237">
    <property type="entry name" value="xseA"/>
    <property type="match status" value="1"/>
</dbReference>
<comment type="catalytic activity">
    <reaction evidence="5">
        <text>Exonucleolytic cleavage in either 5'- to 3'- or 3'- to 5'-direction to yield nucleoside 5'-phosphates.</text>
        <dbReference type="EC" id="3.1.11.6"/>
    </reaction>
</comment>
<evidence type="ECO:0000313" key="9">
    <source>
        <dbReference type="Proteomes" id="UP000261284"/>
    </source>
</evidence>
<sequence length="514" mass="57369">MERMAEDIHNKRVFSLFEVAKSIQKTIMDRYTSSYWVKAEMNKLNYYSHSGHCYPELVEKSGGKVVAQLKANLWRDDFKRINEKFTEVVGEPLKDGIKILLLATLSFDPAYGLALRIIDIDPGFTLGDLEQEKANTIARLKKEGLFHQNKSLSLPLLPQRIALISVETSKGYADFLNVLTTNIGGYAFFHFLFPSLLQGEQAVKSILQQLQRIKKVQSHFDVVAIIRGGGGDVGLSCYNNYELAKEIALFPIPVITGIGHATNETVVEMVSFSNAITPTKIAEYLIQQFHNFSVPVQKAEEKIKDKALRLLNEQQTQVTSVLKLFRSVTQNVLVKNRSAVDAHGKSIIRQADFLFKSERNEMHALRSRLQRGAALACDANKQAVKLSVSHLQKDVAACLMGFKFGMEKTAGLLHHASKLLVSKNQQELKHDQQLLVAAIRQQADAARVAVGGLEKEVRIMSPENVLMRGYSITLRENKAVGNSQQVKKGDVLTTILYQGVVTSVVETSEKNTEA</sequence>
<protein>
    <recommendedName>
        <fullName evidence="5">Exodeoxyribonuclease 7 large subunit</fullName>
        <ecNumber evidence="5">3.1.11.6</ecNumber>
    </recommendedName>
</protein>
<dbReference type="PANTHER" id="PTHR30008">
    <property type="entry name" value="EXODEOXYRIBONUCLEASE 7 LARGE SUBUNIT"/>
    <property type="match status" value="1"/>
</dbReference>
<accession>A0A3E1NKQ1</accession>
<gene>
    <name evidence="8" type="primary">xseA</name>
    <name evidence="8" type="ORF">DXN05_06595</name>
</gene>
<evidence type="ECO:0000259" key="6">
    <source>
        <dbReference type="Pfam" id="PF02601"/>
    </source>
</evidence>
<feature type="domain" description="OB-fold nucleic acid binding" evidence="7">
    <location>
        <begin position="15"/>
        <end position="120"/>
    </location>
</feature>
<dbReference type="GO" id="GO:0008855">
    <property type="term" value="F:exodeoxyribonuclease VII activity"/>
    <property type="evidence" value="ECO:0007669"/>
    <property type="project" value="UniProtKB-UniRule"/>
</dbReference>
<dbReference type="GO" id="GO:0003676">
    <property type="term" value="F:nucleic acid binding"/>
    <property type="evidence" value="ECO:0007669"/>
    <property type="project" value="InterPro"/>
</dbReference>
<dbReference type="InterPro" id="IPR020579">
    <property type="entry name" value="Exonuc_VII_lsu_C"/>
</dbReference>
<keyword evidence="1" id="KW-0963">Cytoplasm</keyword>
<dbReference type="Pfam" id="PF02601">
    <property type="entry name" value="Exonuc_VII_L"/>
    <property type="match status" value="1"/>
</dbReference>
<dbReference type="InterPro" id="IPR003753">
    <property type="entry name" value="Exonuc_VII_L"/>
</dbReference>
<evidence type="ECO:0000256" key="5">
    <source>
        <dbReference type="RuleBase" id="RU004355"/>
    </source>
</evidence>
<dbReference type="GO" id="GO:0005737">
    <property type="term" value="C:cytoplasm"/>
    <property type="evidence" value="ECO:0007669"/>
    <property type="project" value="UniProtKB-SubCell"/>
</dbReference>